<reference evidence="3 4" key="1">
    <citation type="submission" date="2018-10" db="EMBL/GenBank/DDBJ databases">
        <title>Proposal of Lysobacter pythonis sp. nov. isolated from royal pythons (Python regius).</title>
        <authorList>
            <person name="Hans-Juergen B."/>
            <person name="Huptas C."/>
            <person name="Sandra B."/>
            <person name="Igor L."/>
            <person name="Joachim S."/>
            <person name="Siegfried S."/>
            <person name="Mareike W."/>
            <person name="Peter K."/>
        </authorList>
    </citation>
    <scope>NUCLEOTIDE SEQUENCE [LARGE SCALE GENOMIC DNA]</scope>
    <source>
        <strain evidence="3 4">4284/11</strain>
    </source>
</reference>
<evidence type="ECO:0000259" key="2">
    <source>
        <dbReference type="Pfam" id="PF14411"/>
    </source>
</evidence>
<feature type="non-terminal residue" evidence="3">
    <location>
        <position position="1"/>
    </location>
</feature>
<keyword evidence="4" id="KW-1185">Reference proteome</keyword>
<sequence length="469" mass="50361">LATGMIGNVVTAHSRQALGAQRGGIDYGDLAADAFGNALGNAAAGRLDRRARARQFMAAWRNLPLEEQLKWLSMSFYDAGSFSGDAPSGASPLGEAPMAGTVSERLSDVKGRPAAFEQAARERVSRQQVVSDLRQRGLPDSITVNVADDADYSEFISAYGDYGTQPAGASEFDRITVMGSSTGTELPAIENLYTPYQGWWMDKYSTFTAMLDDPSGGWRQKAGALAGGMLTVIPTMAESLIKGVYDAPNNASLAGQKWGQAGQLKGHDSALAYLEGGQYFLGAFQGLGDAVTLGTVSSARPSVPGLAPAVVVERVGRASSTVDVAAASRSWKTFADNDIFTARTDWSATRPRGTGQTYSLIQRNDIEWGLVRTNGPADFVGRTNAEAAARGFAPELADGNFATLHHIGQDSRGALIEASTRYHGVGKPGQNVLHSLYGRNEPNPFYPIDRRAFSVDTREYWQWRWKNPN</sequence>
<dbReference type="Pfam" id="PF14411">
    <property type="entry name" value="LHH"/>
    <property type="match status" value="1"/>
</dbReference>
<evidence type="ECO:0000313" key="4">
    <source>
        <dbReference type="Proteomes" id="UP000275012"/>
    </source>
</evidence>
<dbReference type="RefSeq" id="WP_211327764.1">
    <property type="nucleotide sequence ID" value="NZ_RFLY01000048.1"/>
</dbReference>
<feature type="domain" description="LHH" evidence="2">
    <location>
        <begin position="383"/>
        <end position="467"/>
    </location>
</feature>
<dbReference type="AlphaFoldDB" id="A0A3M2HIF0"/>
<comment type="caution">
    <text evidence="3">The sequence shown here is derived from an EMBL/GenBank/DDBJ whole genome shotgun (WGS) entry which is preliminary data.</text>
</comment>
<dbReference type="Proteomes" id="UP000275012">
    <property type="component" value="Unassembled WGS sequence"/>
</dbReference>
<proteinExistence type="predicted"/>
<dbReference type="InterPro" id="IPR026834">
    <property type="entry name" value="LHH"/>
</dbReference>
<evidence type="ECO:0000313" key="3">
    <source>
        <dbReference type="EMBL" id="RMH87350.1"/>
    </source>
</evidence>
<organism evidence="3 4">
    <name type="scientific">Solilutibacter pythonis</name>
    <dbReference type="NCBI Taxonomy" id="2483112"/>
    <lineage>
        <taxon>Bacteria</taxon>
        <taxon>Pseudomonadati</taxon>
        <taxon>Pseudomonadota</taxon>
        <taxon>Gammaproteobacteria</taxon>
        <taxon>Lysobacterales</taxon>
        <taxon>Lysobacteraceae</taxon>
        <taxon>Solilutibacter</taxon>
    </lineage>
</organism>
<name>A0A3M2HIF0_9GAMM</name>
<evidence type="ECO:0000256" key="1">
    <source>
        <dbReference type="SAM" id="MobiDB-lite"/>
    </source>
</evidence>
<feature type="region of interest" description="Disordered" evidence="1">
    <location>
        <begin position="87"/>
        <end position="107"/>
    </location>
</feature>
<protein>
    <recommendedName>
        <fullName evidence="2">LHH domain-containing protein</fullName>
    </recommendedName>
</protein>
<accession>A0A3M2HIF0</accession>
<dbReference type="EMBL" id="RFLY01000048">
    <property type="protein sequence ID" value="RMH87350.1"/>
    <property type="molecule type" value="Genomic_DNA"/>
</dbReference>
<gene>
    <name evidence="3" type="ORF">EBB59_13175</name>
</gene>